<proteinExistence type="predicted"/>
<dbReference type="InterPro" id="IPR036249">
    <property type="entry name" value="Thioredoxin-like_sf"/>
</dbReference>
<accession>A0A383DR18</accession>
<evidence type="ECO:0000313" key="3">
    <source>
        <dbReference type="EMBL" id="SVE46675.1"/>
    </source>
</evidence>
<dbReference type="AlphaFoldDB" id="A0A383DR18"/>
<name>A0A383DR18_9ZZZZ</name>
<feature type="domain" description="Thioredoxin" evidence="2">
    <location>
        <begin position="52"/>
        <end position="214"/>
    </location>
</feature>
<dbReference type="SUPFAM" id="SSF52833">
    <property type="entry name" value="Thioredoxin-like"/>
    <property type="match status" value="1"/>
</dbReference>
<evidence type="ECO:0000256" key="1">
    <source>
        <dbReference type="SAM" id="MobiDB-lite"/>
    </source>
</evidence>
<dbReference type="Gene3D" id="3.40.30.10">
    <property type="entry name" value="Glutaredoxin"/>
    <property type="match status" value="1"/>
</dbReference>
<evidence type="ECO:0000259" key="2">
    <source>
        <dbReference type="PROSITE" id="PS51352"/>
    </source>
</evidence>
<feature type="region of interest" description="Disordered" evidence="1">
    <location>
        <begin position="127"/>
        <end position="152"/>
    </location>
</feature>
<protein>
    <recommendedName>
        <fullName evidence="2">Thioredoxin domain-containing protein</fullName>
    </recommendedName>
</protein>
<dbReference type="PROSITE" id="PS51352">
    <property type="entry name" value="THIOREDOXIN_2"/>
    <property type="match status" value="1"/>
</dbReference>
<gene>
    <name evidence="3" type="ORF">METZ01_LOCUS499529</name>
</gene>
<dbReference type="EMBL" id="UINC01219279">
    <property type="protein sequence ID" value="SVE46675.1"/>
    <property type="molecule type" value="Genomic_DNA"/>
</dbReference>
<feature type="non-terminal residue" evidence="3">
    <location>
        <position position="214"/>
    </location>
</feature>
<sequence length="214" mass="23181">MKKLLLLLLCVPLIGVGQVQLLPSIGLSSQPIDTDSICAIIPRSQGNPWIPVSAGDTMADFTLWDINGDSITLSSVLSSGKRVLMVSGSYTCPIFRNHMPDLNAVAAQFGNQIECFAVYEVEAHPTGSAQPSSGNLNPSNPPYNQPNTYGERKSNLQDLLNGANGPPAGNYIPVPVSVPIYIDGPCNEWWQYYNGPNNAYLIDTNGVLFAYHNW</sequence>
<dbReference type="InterPro" id="IPR013766">
    <property type="entry name" value="Thioredoxin_domain"/>
</dbReference>
<reference evidence="3" key="1">
    <citation type="submission" date="2018-05" db="EMBL/GenBank/DDBJ databases">
        <authorList>
            <person name="Lanie J.A."/>
            <person name="Ng W.-L."/>
            <person name="Kazmierczak K.M."/>
            <person name="Andrzejewski T.M."/>
            <person name="Davidsen T.M."/>
            <person name="Wayne K.J."/>
            <person name="Tettelin H."/>
            <person name="Glass J.I."/>
            <person name="Rusch D."/>
            <person name="Podicherti R."/>
            <person name="Tsui H.-C.T."/>
            <person name="Winkler M.E."/>
        </authorList>
    </citation>
    <scope>NUCLEOTIDE SEQUENCE</scope>
</reference>
<organism evidence="3">
    <name type="scientific">marine metagenome</name>
    <dbReference type="NCBI Taxonomy" id="408172"/>
    <lineage>
        <taxon>unclassified sequences</taxon>
        <taxon>metagenomes</taxon>
        <taxon>ecological metagenomes</taxon>
    </lineage>
</organism>